<feature type="coiled-coil region" evidence="17">
    <location>
        <begin position="417"/>
        <end position="444"/>
    </location>
</feature>
<keyword evidence="7" id="KW-0770">Synapse</keyword>
<dbReference type="InterPro" id="IPR054714">
    <property type="entry name" value="GPR158_179_extracellular"/>
</dbReference>
<keyword evidence="10" id="KW-1015">Disulfide bond</keyword>
<evidence type="ECO:0000256" key="18">
    <source>
        <dbReference type="SAM" id="Phobius"/>
    </source>
</evidence>
<dbReference type="PRINTS" id="PR00248">
    <property type="entry name" value="GPCRMGR"/>
</dbReference>
<dbReference type="OrthoDB" id="2129233at2759"/>
<feature type="transmembrane region" description="Helical" evidence="18">
    <location>
        <begin position="134"/>
        <end position="158"/>
    </location>
</feature>
<keyword evidence="11" id="KW-0675">Receptor</keyword>
<keyword evidence="8" id="KW-0297">G-protein coupled receptor</keyword>
<evidence type="ECO:0000256" key="8">
    <source>
        <dbReference type="ARBA" id="ARBA00023040"/>
    </source>
</evidence>
<dbReference type="PANTHER" id="PTHR32546">
    <property type="entry name" value="G-PROTEIN COUPLED RECEPTOR 158-RELATED"/>
    <property type="match status" value="1"/>
</dbReference>
<protein>
    <recommendedName>
        <fullName evidence="19">G-protein coupled receptors family 3 profile domain-containing protein</fullName>
    </recommendedName>
</protein>
<dbReference type="GO" id="GO:0045211">
    <property type="term" value="C:postsynaptic membrane"/>
    <property type="evidence" value="ECO:0007669"/>
    <property type="project" value="UniProtKB-SubCell"/>
</dbReference>
<dbReference type="InterPro" id="IPR000337">
    <property type="entry name" value="GPCR_3"/>
</dbReference>
<evidence type="ECO:0000256" key="16">
    <source>
        <dbReference type="ARBA" id="ARBA00034104"/>
    </source>
</evidence>
<feature type="transmembrane region" description="Helical" evidence="18">
    <location>
        <begin position="320"/>
        <end position="342"/>
    </location>
</feature>
<keyword evidence="17" id="KW-0175">Coiled coil</keyword>
<dbReference type="InterPro" id="IPR043458">
    <property type="entry name" value="GPR158/179"/>
</dbReference>
<evidence type="ECO:0000256" key="13">
    <source>
        <dbReference type="ARBA" id="ARBA00023224"/>
    </source>
</evidence>
<feature type="domain" description="G-protein coupled receptors family 3 profile" evidence="19">
    <location>
        <begin position="132"/>
        <end position="379"/>
    </location>
</feature>
<evidence type="ECO:0000256" key="3">
    <source>
        <dbReference type="ARBA" id="ARBA00022475"/>
    </source>
</evidence>
<reference evidence="20" key="1">
    <citation type="submission" date="2023-01" db="EMBL/GenBank/DDBJ databases">
        <title>Genome assembly of the deep-sea coral Lophelia pertusa.</title>
        <authorList>
            <person name="Herrera S."/>
            <person name="Cordes E."/>
        </authorList>
    </citation>
    <scope>NUCLEOTIDE SEQUENCE</scope>
    <source>
        <strain evidence="20">USNM1676648</strain>
        <tissue evidence="20">Polyp</tissue>
    </source>
</reference>
<evidence type="ECO:0000256" key="12">
    <source>
        <dbReference type="ARBA" id="ARBA00023180"/>
    </source>
</evidence>
<keyword evidence="13" id="KW-0807">Transducer</keyword>
<keyword evidence="6 18" id="KW-1133">Transmembrane helix</keyword>
<organism evidence="20 21">
    <name type="scientific">Desmophyllum pertusum</name>
    <dbReference type="NCBI Taxonomy" id="174260"/>
    <lineage>
        <taxon>Eukaryota</taxon>
        <taxon>Metazoa</taxon>
        <taxon>Cnidaria</taxon>
        <taxon>Anthozoa</taxon>
        <taxon>Hexacorallia</taxon>
        <taxon>Scleractinia</taxon>
        <taxon>Caryophylliina</taxon>
        <taxon>Caryophylliidae</taxon>
        <taxon>Desmophyllum</taxon>
    </lineage>
</organism>
<feature type="transmembrane region" description="Helical" evidence="18">
    <location>
        <begin position="241"/>
        <end position="262"/>
    </location>
</feature>
<feature type="transmembrane region" description="Helical" evidence="18">
    <location>
        <begin position="202"/>
        <end position="220"/>
    </location>
</feature>
<feature type="transmembrane region" description="Helical" evidence="18">
    <location>
        <begin position="357"/>
        <end position="377"/>
    </location>
</feature>
<comment type="similarity">
    <text evidence="2">Belongs to the G-protein coupled receptor 3 family.</text>
</comment>
<comment type="subcellular location">
    <subcellularLocation>
        <location evidence="1">Cell projection</location>
        <location evidence="1">Neuron projection</location>
    </subcellularLocation>
    <subcellularLocation>
        <location evidence="16">Postsynaptic cell membrane</location>
        <topology evidence="16">Multi-pass membrane protein</topology>
    </subcellularLocation>
</comment>
<evidence type="ECO:0000256" key="5">
    <source>
        <dbReference type="ARBA" id="ARBA00022729"/>
    </source>
</evidence>
<keyword evidence="14" id="KW-0628">Postsynaptic cell membrane</keyword>
<evidence type="ECO:0000256" key="15">
    <source>
        <dbReference type="ARBA" id="ARBA00023273"/>
    </source>
</evidence>
<evidence type="ECO:0000313" key="21">
    <source>
        <dbReference type="Proteomes" id="UP001163046"/>
    </source>
</evidence>
<dbReference type="AlphaFoldDB" id="A0A9W9YPK1"/>
<evidence type="ECO:0000256" key="6">
    <source>
        <dbReference type="ARBA" id="ARBA00022989"/>
    </source>
</evidence>
<dbReference type="InterPro" id="IPR017978">
    <property type="entry name" value="GPCR_3_C"/>
</dbReference>
<proteinExistence type="inferred from homology"/>
<accession>A0A9W9YPK1</accession>
<comment type="caution">
    <text evidence="20">The sequence shown here is derived from an EMBL/GenBank/DDBJ whole genome shotgun (WGS) entry which is preliminary data.</text>
</comment>
<evidence type="ECO:0000256" key="17">
    <source>
        <dbReference type="SAM" id="Coils"/>
    </source>
</evidence>
<dbReference type="PANTHER" id="PTHR32546:SF26">
    <property type="entry name" value="SMOG, ISOFORM D"/>
    <property type="match status" value="1"/>
</dbReference>
<feature type="transmembrane region" description="Helical" evidence="18">
    <location>
        <begin position="170"/>
        <end position="190"/>
    </location>
</feature>
<dbReference type="GO" id="GO:0004930">
    <property type="term" value="F:G protein-coupled receptor activity"/>
    <property type="evidence" value="ECO:0007669"/>
    <property type="project" value="UniProtKB-KW"/>
</dbReference>
<keyword evidence="5" id="KW-0732">Signal</keyword>
<evidence type="ECO:0000256" key="7">
    <source>
        <dbReference type="ARBA" id="ARBA00023018"/>
    </source>
</evidence>
<feature type="transmembrane region" description="Helical" evidence="18">
    <location>
        <begin position="285"/>
        <end position="308"/>
    </location>
</feature>
<keyword evidence="12" id="KW-0325">Glycoprotein</keyword>
<evidence type="ECO:0000256" key="2">
    <source>
        <dbReference type="ARBA" id="ARBA00007242"/>
    </source>
</evidence>
<keyword evidence="9 18" id="KW-0472">Membrane</keyword>
<dbReference type="EMBL" id="MU827309">
    <property type="protein sequence ID" value="KAJ7360629.1"/>
    <property type="molecule type" value="Genomic_DNA"/>
</dbReference>
<keyword evidence="3" id="KW-1003">Cell membrane</keyword>
<evidence type="ECO:0000256" key="9">
    <source>
        <dbReference type="ARBA" id="ARBA00023136"/>
    </source>
</evidence>
<dbReference type="Proteomes" id="UP001163046">
    <property type="component" value="Unassembled WGS sequence"/>
</dbReference>
<dbReference type="Pfam" id="PF00003">
    <property type="entry name" value="7tm_3"/>
    <property type="match status" value="1"/>
</dbReference>
<evidence type="ECO:0000256" key="4">
    <source>
        <dbReference type="ARBA" id="ARBA00022692"/>
    </source>
</evidence>
<evidence type="ECO:0000256" key="11">
    <source>
        <dbReference type="ARBA" id="ARBA00023170"/>
    </source>
</evidence>
<evidence type="ECO:0000256" key="1">
    <source>
        <dbReference type="ARBA" id="ARBA00004487"/>
    </source>
</evidence>
<evidence type="ECO:0000259" key="19">
    <source>
        <dbReference type="PROSITE" id="PS50259"/>
    </source>
</evidence>
<gene>
    <name evidence="20" type="ORF">OS493_015738</name>
</gene>
<sequence>MDISLKYVDIDQCDAQDSIGLEEPKETGNKPNRLNTFMGTHRCKKSTKCVPVPFQGFKRGSYHCTCKRGYYFPDLSASRKYFYGKVLEEEYDKMLRGEFNSYEDDFECLACSEGCEDCVDDSACVYDIYRALRYALLVINCLAVLFSLAFAALVYKYWQNKIFKASSSRFLEIIISGAIMMYMELLVSFPRASKVRCILSPWLHHVGFSLVYGSLALKTWRVVLIFRVRSARKMAITDSVLLRRLSAIVLLYSSYLTVWMVIQPPVVESSVTADKLKYERCTKGWFGYMILAADFVVLSWGMWLSFKVRKAPQVYNESRFISYATYNAMFIMCFINVLSAVLRDGSSPSMTYAMDFAYIHVTASVALVLLFSHKIFLAMAMKNDYRRTSPRNNILSVSSMEGRLTEELDAPTLGGENHELKLEIKRLASKVALLQSQLMTEQNRHVKKTGSS</sequence>
<keyword evidence="4 18" id="KW-0812">Transmembrane</keyword>
<keyword evidence="21" id="KW-1185">Reference proteome</keyword>
<dbReference type="GO" id="GO:0043005">
    <property type="term" value="C:neuron projection"/>
    <property type="evidence" value="ECO:0007669"/>
    <property type="project" value="UniProtKB-SubCell"/>
</dbReference>
<evidence type="ECO:0000256" key="10">
    <source>
        <dbReference type="ARBA" id="ARBA00023157"/>
    </source>
</evidence>
<dbReference type="Pfam" id="PF22572">
    <property type="entry name" value="GPR158_179_EC"/>
    <property type="match status" value="1"/>
</dbReference>
<evidence type="ECO:0000313" key="20">
    <source>
        <dbReference type="EMBL" id="KAJ7360629.1"/>
    </source>
</evidence>
<dbReference type="PROSITE" id="PS50259">
    <property type="entry name" value="G_PROTEIN_RECEP_F3_4"/>
    <property type="match status" value="1"/>
</dbReference>
<keyword evidence="15" id="KW-0966">Cell projection</keyword>
<evidence type="ECO:0000256" key="14">
    <source>
        <dbReference type="ARBA" id="ARBA00023257"/>
    </source>
</evidence>
<name>A0A9W9YPK1_9CNID</name>